<accession>A0A7G9G0Q9</accession>
<dbReference type="Proteomes" id="UP000515823">
    <property type="component" value="Chromosome"/>
</dbReference>
<dbReference type="PANTHER" id="PTHR46847:SF1">
    <property type="entry name" value="D-ALLOSE-BINDING PERIPLASMIC PROTEIN-RELATED"/>
    <property type="match status" value="1"/>
</dbReference>
<feature type="region of interest" description="Disordered" evidence="4">
    <location>
        <begin position="26"/>
        <end position="58"/>
    </location>
</feature>
<feature type="signal peptide" evidence="5">
    <location>
        <begin position="1"/>
        <end position="18"/>
    </location>
</feature>
<sequence length="353" mass="37851">MKKWMAFVLATVMVLSLAACGSKKVDETTKAPETKGTEKEETKAADTTAAKEETKAGSAGDVNGDGKIIVGYIAKNTVDAFHATLNKTAESKLDALVNEGTIDEWKMLDGQSDPIIQCNLLEDALNMGADLIILLPAEAAGSAPILERCKEEGVPCLVVNSMTDNTEELATAFVGSDDVQAGEMMAEFVQSVYPEGGKYGHVQGVIGNSAQIQRSEGIHNILDADSKWEMLDEQSGEWQAEKAVKFAEDWLGRWGDDLTCIICEDDGSSAAVQTSMNSKGRTDMVCIGVNGEAAALDMIQKGEMQATIYQDGAGQVGKAIELIPDILSGKSVEKSYMIDFVLITKDNVENYIQ</sequence>
<dbReference type="GO" id="GO:0030246">
    <property type="term" value="F:carbohydrate binding"/>
    <property type="evidence" value="ECO:0007669"/>
    <property type="project" value="UniProtKB-ARBA"/>
</dbReference>
<keyword evidence="8" id="KW-1185">Reference proteome</keyword>
<comment type="subcellular location">
    <subcellularLocation>
        <location evidence="1">Cell envelope</location>
    </subcellularLocation>
</comment>
<protein>
    <submittedName>
        <fullName evidence="7">Substrate-binding domain-containing protein</fullName>
    </submittedName>
</protein>
<dbReference type="Gene3D" id="3.40.50.2300">
    <property type="match status" value="2"/>
</dbReference>
<dbReference type="AlphaFoldDB" id="A0A7G9G0Q9"/>
<dbReference type="InterPro" id="IPR025997">
    <property type="entry name" value="SBP_2_dom"/>
</dbReference>
<evidence type="ECO:0000256" key="1">
    <source>
        <dbReference type="ARBA" id="ARBA00004196"/>
    </source>
</evidence>
<dbReference type="KEGG" id="qdo:H9Q78_07765"/>
<organism evidence="7 8">
    <name type="scientific">Qiania dongpingensis</name>
    <dbReference type="NCBI Taxonomy" id="2763669"/>
    <lineage>
        <taxon>Bacteria</taxon>
        <taxon>Bacillati</taxon>
        <taxon>Bacillota</taxon>
        <taxon>Clostridia</taxon>
        <taxon>Lachnospirales</taxon>
        <taxon>Lachnospiraceae</taxon>
        <taxon>Qiania</taxon>
    </lineage>
</organism>
<evidence type="ECO:0000259" key="6">
    <source>
        <dbReference type="Pfam" id="PF13407"/>
    </source>
</evidence>
<evidence type="ECO:0000313" key="8">
    <source>
        <dbReference type="Proteomes" id="UP000515823"/>
    </source>
</evidence>
<proteinExistence type="inferred from homology"/>
<feature type="chain" id="PRO_5038372374" evidence="5">
    <location>
        <begin position="19"/>
        <end position="353"/>
    </location>
</feature>
<name>A0A7G9G0Q9_9FIRM</name>
<keyword evidence="3 5" id="KW-0732">Signal</keyword>
<evidence type="ECO:0000256" key="4">
    <source>
        <dbReference type="SAM" id="MobiDB-lite"/>
    </source>
</evidence>
<dbReference type="InterPro" id="IPR028082">
    <property type="entry name" value="Peripla_BP_I"/>
</dbReference>
<gene>
    <name evidence="7" type="ORF">H9Q78_07765</name>
</gene>
<dbReference type="Pfam" id="PF13407">
    <property type="entry name" value="Peripla_BP_4"/>
    <property type="match status" value="1"/>
</dbReference>
<evidence type="ECO:0000313" key="7">
    <source>
        <dbReference type="EMBL" id="QNM04391.1"/>
    </source>
</evidence>
<dbReference type="PROSITE" id="PS51257">
    <property type="entry name" value="PROKAR_LIPOPROTEIN"/>
    <property type="match status" value="1"/>
</dbReference>
<comment type="similarity">
    <text evidence="2">Belongs to the bacterial solute-binding protein 2 family.</text>
</comment>
<feature type="domain" description="Periplasmic binding protein" evidence="6">
    <location>
        <begin position="70"/>
        <end position="330"/>
    </location>
</feature>
<evidence type="ECO:0000256" key="3">
    <source>
        <dbReference type="ARBA" id="ARBA00022729"/>
    </source>
</evidence>
<evidence type="ECO:0000256" key="5">
    <source>
        <dbReference type="SAM" id="SignalP"/>
    </source>
</evidence>
<dbReference type="RefSeq" id="WP_249300721.1">
    <property type="nucleotide sequence ID" value="NZ_CP060634.1"/>
</dbReference>
<dbReference type="PANTHER" id="PTHR46847">
    <property type="entry name" value="D-ALLOSE-BINDING PERIPLASMIC PROTEIN-RELATED"/>
    <property type="match status" value="1"/>
</dbReference>
<dbReference type="EMBL" id="CP060634">
    <property type="protein sequence ID" value="QNM04391.1"/>
    <property type="molecule type" value="Genomic_DNA"/>
</dbReference>
<feature type="compositionally biased region" description="Basic and acidic residues" evidence="4">
    <location>
        <begin position="26"/>
        <end position="55"/>
    </location>
</feature>
<dbReference type="SUPFAM" id="SSF53822">
    <property type="entry name" value="Periplasmic binding protein-like I"/>
    <property type="match status" value="1"/>
</dbReference>
<dbReference type="GO" id="GO:0030313">
    <property type="term" value="C:cell envelope"/>
    <property type="evidence" value="ECO:0007669"/>
    <property type="project" value="UniProtKB-SubCell"/>
</dbReference>
<evidence type="ECO:0000256" key="2">
    <source>
        <dbReference type="ARBA" id="ARBA00007639"/>
    </source>
</evidence>
<reference evidence="7 8" key="1">
    <citation type="submission" date="2020-08" db="EMBL/GenBank/DDBJ databases">
        <authorList>
            <person name="Liu C."/>
            <person name="Sun Q."/>
        </authorList>
    </citation>
    <scope>NUCLEOTIDE SEQUENCE [LARGE SCALE GENOMIC DNA]</scope>
    <source>
        <strain evidence="7 8">NSJ-38</strain>
    </source>
</reference>